<organism evidence="1 2">
    <name type="scientific">Bacillus phage G</name>
    <dbReference type="NCBI Taxonomy" id="2884420"/>
    <lineage>
        <taxon>Viruses</taxon>
        <taxon>Duplodnaviria</taxon>
        <taxon>Heunggongvirae</taxon>
        <taxon>Uroviricota</taxon>
        <taxon>Caudoviricetes</taxon>
        <taxon>Donellivirus</taxon>
        <taxon>Donellivirus gee</taxon>
    </lineage>
</organism>
<protein>
    <submittedName>
        <fullName evidence="1">Gp242</fullName>
    </submittedName>
</protein>
<evidence type="ECO:0000313" key="1">
    <source>
        <dbReference type="EMBL" id="AEO93501.1"/>
    </source>
</evidence>
<dbReference type="SUPFAM" id="SSF52540">
    <property type="entry name" value="P-loop containing nucleoside triphosphate hydrolases"/>
    <property type="match status" value="1"/>
</dbReference>
<dbReference type="Proteomes" id="UP000009273">
    <property type="component" value="Segment"/>
</dbReference>
<gene>
    <name evidence="1" type="primary">242</name>
    <name evidence="1" type="ORF">G_242</name>
</gene>
<dbReference type="GeneID" id="18563457"/>
<accession>G3M9Y3</accession>
<dbReference type="EMBL" id="JN638751">
    <property type="protein sequence ID" value="AEO93501.1"/>
    <property type="molecule type" value="Genomic_DNA"/>
</dbReference>
<keyword evidence="2" id="KW-1185">Reference proteome</keyword>
<dbReference type="RefSeq" id="YP_009015545.1">
    <property type="nucleotide sequence ID" value="NC_023719.1"/>
</dbReference>
<proteinExistence type="predicted"/>
<dbReference type="Gene3D" id="3.40.50.300">
    <property type="entry name" value="P-loop containing nucleotide triphosphate hydrolases"/>
    <property type="match status" value="1"/>
</dbReference>
<sequence length="286" mass="34240">MNLTNKKIIRVMAGLPGSGKTTLANKFKAEQRRNLFIWNIDKYSRRNELSGFFREIHYDFDRYKYHVLDGLFLSNDDYAKLIDHLMRWDSIGKNGNVEFEFYYFEPDIEACVWNDRARGRSENAFVTIKNALVEKPDLEQLVKLTNYPIRVIDCTVQRADEFEVYYNSFKEHFNFYNDYLLSESWSKGGNWCDCWGSDVECDYEEDPDLLPENFDGFIELMNNILPEMDEKLKKELFDFTVDYYEDSESDYYGGTQHHKYFRCDLKELYRLLEEKELLILSMLLDQ</sequence>
<evidence type="ECO:0000313" key="2">
    <source>
        <dbReference type="Proteomes" id="UP000009273"/>
    </source>
</evidence>
<name>G3M9Y3_9CAUD</name>
<dbReference type="InterPro" id="IPR027417">
    <property type="entry name" value="P-loop_NTPase"/>
</dbReference>
<dbReference type="KEGG" id="vg:18563457"/>
<reference evidence="1 2" key="1">
    <citation type="submission" date="2011-09" db="EMBL/GenBank/DDBJ databases">
        <authorList>
            <person name="Pope W.H."/>
            <person name="Pedulla M.L."/>
            <person name="Ford M.E."/>
            <person name="Peebles C.L."/>
            <person name="Hatfull G.H."/>
            <person name="Hendrix R.W."/>
        </authorList>
    </citation>
    <scope>NUCLEOTIDE SEQUENCE [LARGE SCALE GENOMIC DNA]</scope>
    <source>
        <strain evidence="1">G</strain>
    </source>
</reference>